<protein>
    <submittedName>
        <fullName evidence="1">Uncharacterized protein</fullName>
    </submittedName>
</protein>
<proteinExistence type="predicted"/>
<name>A0ACB7FFV9_NIBAL</name>
<dbReference type="EMBL" id="CM024800">
    <property type="protein sequence ID" value="KAG8012915.1"/>
    <property type="molecule type" value="Genomic_DNA"/>
</dbReference>
<sequence length="375" mass="41665">MGEKKRIKKEKKKKKNRPAVELNDEEKPQTSNPSRHSSDELKPDKKKRKKKVSFELSPGVIWSKRPKFIPSSSQHPKESVLLEDAAAAASTATGQTHDDDSQLNSEDINSQDLFITQKTFRASPSEPSSCEASDEVIPRTLSPQVERHLKGAYERPRESQRDGKTTLLIKEEKVPCPPLHAKPRVVTPLLDDTIDETPSLQATESKTSTSTQTENLFTTELSSYLNFCRRVAQHSDDLKPLDLSLPQRARKDFGTSVKINHEDPNPHPLGAKGVVVKKEPSSHRRSLSTRGKSQTSPTLQSDSDTSARAVQTKLNESFFFKTKGDGQSPRPESPLMKLAQGRDATAKKGRVKRPAVSGCRFNATTQRAAGYEFSS</sequence>
<keyword evidence="2" id="KW-1185">Reference proteome</keyword>
<organism evidence="1 2">
    <name type="scientific">Nibea albiflora</name>
    <name type="common">Yellow drum</name>
    <name type="synonym">Corvina albiflora</name>
    <dbReference type="NCBI Taxonomy" id="240163"/>
    <lineage>
        <taxon>Eukaryota</taxon>
        <taxon>Metazoa</taxon>
        <taxon>Chordata</taxon>
        <taxon>Craniata</taxon>
        <taxon>Vertebrata</taxon>
        <taxon>Euteleostomi</taxon>
        <taxon>Actinopterygii</taxon>
        <taxon>Neopterygii</taxon>
        <taxon>Teleostei</taxon>
        <taxon>Neoteleostei</taxon>
        <taxon>Acanthomorphata</taxon>
        <taxon>Eupercaria</taxon>
        <taxon>Sciaenidae</taxon>
        <taxon>Nibea</taxon>
    </lineage>
</organism>
<dbReference type="Proteomes" id="UP000805704">
    <property type="component" value="Chromosome 12"/>
</dbReference>
<gene>
    <name evidence="1" type="ORF">GBF38_020875</name>
</gene>
<accession>A0ACB7FFV9</accession>
<reference evidence="1" key="1">
    <citation type="submission" date="2020-04" db="EMBL/GenBank/DDBJ databases">
        <title>A chromosome-scale assembly and high-density genetic map of the yellow drum (Nibea albiflora) genome.</title>
        <authorList>
            <person name="Xu D."/>
            <person name="Zhang W."/>
            <person name="Chen R."/>
            <person name="Tan P."/>
            <person name="Wang L."/>
            <person name="Song H."/>
            <person name="Tian L."/>
            <person name="Zhu Q."/>
            <person name="Wang B."/>
        </authorList>
    </citation>
    <scope>NUCLEOTIDE SEQUENCE</scope>
    <source>
        <strain evidence="1">ZJHYS-2018</strain>
    </source>
</reference>
<evidence type="ECO:0000313" key="1">
    <source>
        <dbReference type="EMBL" id="KAG8012915.1"/>
    </source>
</evidence>
<evidence type="ECO:0000313" key="2">
    <source>
        <dbReference type="Proteomes" id="UP000805704"/>
    </source>
</evidence>
<comment type="caution">
    <text evidence="1">The sequence shown here is derived from an EMBL/GenBank/DDBJ whole genome shotgun (WGS) entry which is preliminary data.</text>
</comment>